<dbReference type="InterPro" id="IPR038555">
    <property type="entry name" value="Zincin_1_sf"/>
</dbReference>
<dbReference type="OrthoDB" id="9806895at2"/>
<dbReference type="PATRIC" id="fig|1177755.3.peg.2860"/>
<reference evidence="1 2" key="1">
    <citation type="submission" date="2016-07" db="EMBL/GenBank/DDBJ databases">
        <title>Draft genome sequence of Methyloligella halotolerans C2T (VKM B-2706T=CCUG 61687T=DSM 25045T), a halotolerant polyhydroxybutyrate accumulating methylotroph.</title>
        <authorList>
            <person name="Vasilenko O.V."/>
            <person name="Doronina N.V."/>
            <person name="Poroshina M.N."/>
            <person name="Tarlachkov S.V."/>
            <person name="Trotsenko Y.A."/>
        </authorList>
    </citation>
    <scope>NUCLEOTIDE SEQUENCE [LARGE SCALE GENOMIC DNA]</scope>
    <source>
        <strain evidence="1 2">VKM B-2706</strain>
    </source>
</reference>
<dbReference type="Gene3D" id="3.30.2010.20">
    <property type="match status" value="1"/>
</dbReference>
<dbReference type="EMBL" id="MASI01000009">
    <property type="protein sequence ID" value="ODA66191.1"/>
    <property type="molecule type" value="Genomic_DNA"/>
</dbReference>
<dbReference type="Proteomes" id="UP000095087">
    <property type="component" value="Unassembled WGS sequence"/>
</dbReference>
<dbReference type="RefSeq" id="WP_069095997.1">
    <property type="nucleotide sequence ID" value="NZ_MASI01000009.1"/>
</dbReference>
<dbReference type="InterPro" id="IPR010428">
    <property type="entry name" value="Zincin_1"/>
</dbReference>
<dbReference type="STRING" id="1177755.A7A08_02838"/>
<dbReference type="SUPFAM" id="SSF55486">
    <property type="entry name" value="Metalloproteases ('zincins'), catalytic domain"/>
    <property type="match status" value="1"/>
</dbReference>
<proteinExistence type="predicted"/>
<dbReference type="CDD" id="cd12952">
    <property type="entry name" value="MMP_ACEL2062"/>
    <property type="match status" value="1"/>
</dbReference>
<organism evidence="1 2">
    <name type="scientific">Methyloligella halotolerans</name>
    <dbReference type="NCBI Taxonomy" id="1177755"/>
    <lineage>
        <taxon>Bacteria</taxon>
        <taxon>Pseudomonadati</taxon>
        <taxon>Pseudomonadota</taxon>
        <taxon>Alphaproteobacteria</taxon>
        <taxon>Hyphomicrobiales</taxon>
        <taxon>Hyphomicrobiaceae</taxon>
        <taxon>Methyloligella</taxon>
    </lineage>
</organism>
<evidence type="ECO:0000313" key="2">
    <source>
        <dbReference type="Proteomes" id="UP000095087"/>
    </source>
</evidence>
<sequence>MTQHHPEHGPSLDEFEKVAWRVYESLPKEFTDQCGDLAIRIEEFPDQDTLLKMGLNSPYELLGLYHGVDLARKSNFDVPGGPDMVFLYRSPIINFQRADGDPLDAIIAHVLIHEIGHHFGLSDDDMEEIERS</sequence>
<keyword evidence="2" id="KW-1185">Reference proteome</keyword>
<accession>A0A1E2RVE5</accession>
<name>A0A1E2RVE5_9HYPH</name>
<gene>
    <name evidence="1" type="ORF">A7A08_02838</name>
</gene>
<dbReference type="AlphaFoldDB" id="A0A1E2RVE5"/>
<protein>
    <submittedName>
        <fullName evidence="1">Possibl zinc metallo-peptidase</fullName>
    </submittedName>
</protein>
<comment type="caution">
    <text evidence="1">The sequence shown here is derived from an EMBL/GenBank/DDBJ whole genome shotgun (WGS) entry which is preliminary data.</text>
</comment>
<dbReference type="Pfam" id="PF06262">
    <property type="entry name" value="Zincin_1"/>
    <property type="match status" value="1"/>
</dbReference>
<evidence type="ECO:0000313" key="1">
    <source>
        <dbReference type="EMBL" id="ODA66191.1"/>
    </source>
</evidence>